<evidence type="ECO:0000313" key="1">
    <source>
        <dbReference type="EMBL" id="RAP70896.1"/>
    </source>
</evidence>
<dbReference type="InterPro" id="IPR002882">
    <property type="entry name" value="CofD"/>
</dbReference>
<proteinExistence type="predicted"/>
<dbReference type="AlphaFoldDB" id="A0A328TSV7"/>
<organism evidence="1 2">
    <name type="scientific">Candidatus Erwinia dacicola</name>
    <dbReference type="NCBI Taxonomy" id="252393"/>
    <lineage>
        <taxon>Bacteria</taxon>
        <taxon>Pseudomonadati</taxon>
        <taxon>Pseudomonadota</taxon>
        <taxon>Gammaproteobacteria</taxon>
        <taxon>Enterobacterales</taxon>
        <taxon>Erwiniaceae</taxon>
        <taxon>Erwinia</taxon>
    </lineage>
</organism>
<dbReference type="Pfam" id="PF01933">
    <property type="entry name" value="CofD"/>
    <property type="match status" value="1"/>
</dbReference>
<accession>A0A328TSV7</accession>
<protein>
    <submittedName>
        <fullName evidence="1">Uncharacterized protein</fullName>
    </submittedName>
</protein>
<reference evidence="1" key="1">
    <citation type="submission" date="2018-04" db="EMBL/GenBank/DDBJ databases">
        <title>Genomes of the Obligate Erwinia dacicola and Facultative Enterobacter sp. OLF Endosymbionts of the Olive Fruit fly, Bactrocera oleae.</title>
        <authorList>
            <person name="Estes A.M."/>
            <person name="Hearn D.J."/>
            <person name="Agarwal S."/>
            <person name="Pierson E.A."/>
            <person name="Dunning-Hotopp J.C."/>
        </authorList>
    </citation>
    <scope>NUCLEOTIDE SEQUENCE [LARGE SCALE GENOMIC DNA]</scope>
    <source>
        <strain evidence="1">Oroville</strain>
    </source>
</reference>
<dbReference type="InterPro" id="IPR038136">
    <property type="entry name" value="CofD-like_dom_sf"/>
</dbReference>
<comment type="caution">
    <text evidence="1">The sequence shown here is derived from an EMBL/GenBank/DDBJ whole genome shotgun (WGS) entry which is preliminary data.</text>
</comment>
<dbReference type="Gene3D" id="3.40.50.10680">
    <property type="entry name" value="CofD-like domains"/>
    <property type="match status" value="1"/>
</dbReference>
<dbReference type="GO" id="GO:0043743">
    <property type="term" value="F:LPPG:FO 2-phospho-L-lactate transferase activity"/>
    <property type="evidence" value="ECO:0007669"/>
    <property type="project" value="InterPro"/>
</dbReference>
<name>A0A328TSV7_9GAMM</name>
<keyword evidence="2" id="KW-1185">Reference proteome</keyword>
<gene>
    <name evidence="1" type="ORF">ACZ87_02296</name>
</gene>
<dbReference type="EMBL" id="LJAM02000238">
    <property type="protein sequence ID" value="RAP70896.1"/>
    <property type="molecule type" value="Genomic_DNA"/>
</dbReference>
<evidence type="ECO:0000313" key="2">
    <source>
        <dbReference type="Proteomes" id="UP000244334"/>
    </source>
</evidence>
<sequence length="75" mass="8133">MPVLLLPEIAKALRRTPAMMVFIGNLGKKLSPTAAQLTVVGKLAIMEKAIGKRVIDALVLRPKVDSSHLSDRMVI</sequence>
<dbReference type="Proteomes" id="UP000244334">
    <property type="component" value="Unassembled WGS sequence"/>
</dbReference>
<dbReference type="SUPFAM" id="SSF142338">
    <property type="entry name" value="CofD-like"/>
    <property type="match status" value="1"/>
</dbReference>